<evidence type="ECO:0000313" key="6">
    <source>
        <dbReference type="Proteomes" id="UP000695022"/>
    </source>
</evidence>
<dbReference type="PANTHER" id="PTHR14149">
    <property type="entry name" value="RAS GTPASE-ACTIVATING PROTEIN WITH IQ MOTIF"/>
    <property type="match status" value="1"/>
</dbReference>
<feature type="region of interest" description="Disordered" evidence="2">
    <location>
        <begin position="1"/>
        <end position="47"/>
    </location>
</feature>
<dbReference type="PROSITE" id="PS50096">
    <property type="entry name" value="IQ"/>
    <property type="match status" value="4"/>
</dbReference>
<dbReference type="Pfam" id="PF00612">
    <property type="entry name" value="IQ"/>
    <property type="match status" value="4"/>
</dbReference>
<dbReference type="InterPro" id="IPR008936">
    <property type="entry name" value="Rho_GTPase_activation_prot"/>
</dbReference>
<dbReference type="SMART" id="SM00015">
    <property type="entry name" value="IQ"/>
    <property type="match status" value="4"/>
</dbReference>
<keyword evidence="1" id="KW-0175">Coiled coil</keyword>
<feature type="region of interest" description="Disordered" evidence="2">
    <location>
        <begin position="1613"/>
        <end position="1641"/>
    </location>
</feature>
<sequence length="1746" mass="197988">MSSHVDNDEGQPDIGSPGRGSVDGTDHGRVGAGQAHYGTIFDGGQDGRLSAEEMDEQRKENIAYEYLCHLEEAKQWMEACVAEELPSTTALEKGLMNGVYLAKLAHFFCPEVVPLRKIYDREQTRYKASGLHFRHTDNIVHWLKAMERIDFPTIFHPETTDIYDRKNMPRLVYCIHALSLYLFKLGKASQIQNLIGKVEFTEEEISNMRKELDKYGIHMPAFSKIGGVLANEMTVDEAALHAAVIAINEALDRREPEHTLNALKNPAAYLVSLDADNMATYQQLLFAAKQEKVQNALNRSIDPNTTYEPDVYDELLTQAEMQGFINKSNLEVALEAVSAAVEAEDEDALVRALQNPVLGLREISKPNSAWYLRQLLEAQEQKRNNNSGENGRLDRDEIQSSVISANTATETHRHKTTAVAAINTALDGDDPVATVQALNQVGAQLPHALEEGATLYHYDLRGIKQEKQADLEYEEIAGGIKVLTAIAKINLAVEMRNAEMMYEALVDRHAHISGLEESHQDKYQDRLHALRAQKRRDESPCEFLVHFEIQDVVEEVNRQVQEEHARVEAIHSINDAIDLGETAAILEALQLPAAGLDGIEAKHAEQYARLLLAAKESKAMSGDDDSETKLWLEDIQHAVSQANKQACDADNMCVMVSAVNRAVEQQDSPAMLEAMQHPGSHLHSVVPDCADSYMQKLQAAKETKVASTDDGAATDSPWLAMTTKEGSYPFYVNVDTAEWTWEAPEGFSPSSRHLSRDEIQSCVLVVTAAHDRQLLFKANEPFVVKIQALVRGHQARKQFRDRQNFMNKQLPAIVNIQAHWRGYKQKKKYSERLEELGSHPDDAMKIQSVIRMWLARKHYQQRLKYFADNEREVVKLQAWWRSNLARHDYSAFTRSENPPLNVVRKFVHLLDNSDLDYEEELELQRMKEKVVAVIRSNQKLEQDLNMMDIKIGLLVRNRLTLQDVVAHGRKLKHHNEIRKLGDAYTSGGKGVKSLSKESRELLEAYQHLFYQLQTNPHYLARLIFAMPQSRTTKFMESVILTLYNYAGNQREEFLLNKLFKTALEEEIRARVSTPGEIVTGNPMVIQMVLGFNRKARGLSSLREPLNPLVTKVINDKTLNINTNPIDVYKQWVNNLESKTGQASGLPYDVTIEQALEHEEVRQQIEVAIRNLKNNAKAFIQAIMQSMDKIPYGMRYIAKILKDALQEKFPDSPEKEILKIIGNLLYYRYINSAIVAPDQFDIIDVGPGSMLTNDQRRNLASVAKILQFAASNKGFGGDSAHLSCLNPFIKECHEKFKKFFREACVVEEPEQHYNMDHWVELTMVTKPTIYISLQEMHDTHQLLMEHQDVVAPDESDQLHELLADLGEPDLDTLIGQTEGNEAEALSRAQLSSTEILLTLSNKFELLEEDVADTRALYLRTKRMIADVIRSQQGESLAAVLDTGATDSQVSEALRRTGGGRMIADVIRSQQGESLAAVLDTGATDSQEEDHESVIKLRDIQDVKNQGRGNKVSRQQSMLRENRLPLDRKKDRIRANLAKLEEAGLVSRENGYQSVINDIAQDIRNWRRYRQRRKQEMAKMRQTLSSLESKAQHNEKQIDYYNQYVKSCLDDLQQRGGGRKAQRRSFFGGSKDETSAHKKPSTAKYTAPRLYEKGVLLEIDGEPANKFKNVQFGISSTEKPGVFEVTAKFLGVDIQERVELVFQDLLQLQYEGVAVMNMFDRRAKVNVNLLIFLLNQKFYGKSIETRHK</sequence>
<feature type="domain" description="Calponin-homology (CH)" evidence="5">
    <location>
        <begin position="67"/>
        <end position="182"/>
    </location>
</feature>
<dbReference type="InterPro" id="IPR001715">
    <property type="entry name" value="CH_dom"/>
</dbReference>
<protein>
    <submittedName>
        <fullName evidence="7">Ras GTPase-activating-like protein IQGAP1</fullName>
    </submittedName>
</protein>
<proteinExistence type="predicted"/>
<organism evidence="6 7">
    <name type="scientific">Priapulus caudatus</name>
    <name type="common">Priapulid worm</name>
    <dbReference type="NCBI Taxonomy" id="37621"/>
    <lineage>
        <taxon>Eukaryota</taxon>
        <taxon>Metazoa</taxon>
        <taxon>Ecdysozoa</taxon>
        <taxon>Scalidophora</taxon>
        <taxon>Priapulida</taxon>
        <taxon>Priapulimorpha</taxon>
        <taxon>Priapulimorphida</taxon>
        <taxon>Priapulidae</taxon>
        <taxon>Priapulus</taxon>
    </lineage>
</organism>
<dbReference type="InterPro" id="IPR036872">
    <property type="entry name" value="CH_dom_sf"/>
</dbReference>
<dbReference type="SMART" id="SM00323">
    <property type="entry name" value="RasGAP"/>
    <property type="match status" value="1"/>
</dbReference>
<dbReference type="PROSITE" id="PS00141">
    <property type="entry name" value="ASP_PROTEASE"/>
    <property type="match status" value="1"/>
</dbReference>
<dbReference type="PROSITE" id="PS50018">
    <property type="entry name" value="RAS_GTPASE_ACTIV_2"/>
    <property type="match status" value="1"/>
</dbReference>
<accession>A0ABM1EI09</accession>
<dbReference type="Pfam" id="PF00616">
    <property type="entry name" value="RasGAP"/>
    <property type="match status" value="1"/>
</dbReference>
<feature type="domain" description="Ras-GAP" evidence="3">
    <location>
        <begin position="1037"/>
        <end position="1270"/>
    </location>
</feature>
<reference evidence="7" key="1">
    <citation type="submission" date="2025-08" db="UniProtKB">
        <authorList>
            <consortium name="RefSeq"/>
        </authorList>
    </citation>
    <scope>IDENTIFICATION</scope>
</reference>
<evidence type="ECO:0000256" key="1">
    <source>
        <dbReference type="SAM" id="Coils"/>
    </source>
</evidence>
<dbReference type="GeneID" id="106812459"/>
<dbReference type="Gene3D" id="1.10.418.10">
    <property type="entry name" value="Calponin-like domain"/>
    <property type="match status" value="1"/>
</dbReference>
<dbReference type="PANTHER" id="PTHR14149:SF14">
    <property type="entry name" value="CALPONIN-HOMOLOGY (CH) DOMAIN-CONTAINING PROTEIN"/>
    <property type="match status" value="1"/>
</dbReference>
<gene>
    <name evidence="7" type="primary">LOC106812459</name>
</gene>
<dbReference type="Gene3D" id="1.20.5.190">
    <property type="match status" value="2"/>
</dbReference>
<feature type="coiled-coil region" evidence="1">
    <location>
        <begin position="1154"/>
        <end position="1181"/>
    </location>
</feature>
<dbReference type="SUPFAM" id="SSF143885">
    <property type="entry name" value="RGC domain-like"/>
    <property type="match status" value="1"/>
</dbReference>
<dbReference type="Pfam" id="PF00307">
    <property type="entry name" value="CH"/>
    <property type="match status" value="1"/>
</dbReference>
<dbReference type="PROSITE" id="PS50020">
    <property type="entry name" value="WW_DOMAIN_2"/>
    <property type="match status" value="1"/>
</dbReference>
<evidence type="ECO:0000259" key="3">
    <source>
        <dbReference type="PROSITE" id="PS50018"/>
    </source>
</evidence>
<dbReference type="InterPro" id="IPR000593">
    <property type="entry name" value="RasGAP_C"/>
</dbReference>
<evidence type="ECO:0000259" key="5">
    <source>
        <dbReference type="PROSITE" id="PS50021"/>
    </source>
</evidence>
<keyword evidence="6" id="KW-1185">Reference proteome</keyword>
<dbReference type="SUPFAM" id="SSF47576">
    <property type="entry name" value="Calponin-homology domain, CH-domain"/>
    <property type="match status" value="1"/>
</dbReference>
<dbReference type="InterPro" id="IPR001969">
    <property type="entry name" value="Aspartic_peptidase_AS"/>
</dbReference>
<evidence type="ECO:0000259" key="4">
    <source>
        <dbReference type="PROSITE" id="PS50020"/>
    </source>
</evidence>
<dbReference type="InterPro" id="IPR001936">
    <property type="entry name" value="RasGAP_dom"/>
</dbReference>
<dbReference type="SUPFAM" id="SSF48350">
    <property type="entry name" value="GTPase activation domain, GAP"/>
    <property type="match status" value="1"/>
</dbReference>
<dbReference type="InterPro" id="IPR001202">
    <property type="entry name" value="WW_dom"/>
</dbReference>
<dbReference type="SMART" id="SM00033">
    <property type="entry name" value="CH"/>
    <property type="match status" value="1"/>
</dbReference>
<feature type="domain" description="WW" evidence="4">
    <location>
        <begin position="712"/>
        <end position="746"/>
    </location>
</feature>
<dbReference type="Pfam" id="PF03836">
    <property type="entry name" value="RasGAP_C"/>
    <property type="match status" value="1"/>
</dbReference>
<evidence type="ECO:0000256" key="2">
    <source>
        <dbReference type="SAM" id="MobiDB-lite"/>
    </source>
</evidence>
<name>A0ABM1EI09_PRICU</name>
<evidence type="ECO:0000313" key="7">
    <source>
        <dbReference type="RefSeq" id="XP_014671830.1"/>
    </source>
</evidence>
<dbReference type="Proteomes" id="UP000695022">
    <property type="component" value="Unplaced"/>
</dbReference>
<dbReference type="Gene3D" id="1.10.506.10">
    <property type="entry name" value="GTPase Activation - p120gap, domain 1"/>
    <property type="match status" value="1"/>
</dbReference>
<feature type="coiled-coil region" evidence="1">
    <location>
        <begin position="1568"/>
        <end position="1595"/>
    </location>
</feature>
<dbReference type="PROSITE" id="PS50021">
    <property type="entry name" value="CH"/>
    <property type="match status" value="1"/>
</dbReference>
<dbReference type="RefSeq" id="XP_014671830.1">
    <property type="nucleotide sequence ID" value="XM_014816344.1"/>
</dbReference>
<dbReference type="CDD" id="cd05127">
    <property type="entry name" value="RasGAP_IQGAP_like"/>
    <property type="match status" value="1"/>
</dbReference>
<dbReference type="InterPro" id="IPR000048">
    <property type="entry name" value="IQ_motif_EF-hand-BS"/>
</dbReference>